<accession>A0AA96LMG1</accession>
<dbReference type="GO" id="GO:0005975">
    <property type="term" value="P:carbohydrate metabolic process"/>
    <property type="evidence" value="ECO:0007669"/>
    <property type="project" value="InterPro"/>
</dbReference>
<feature type="signal peptide" evidence="3">
    <location>
        <begin position="1"/>
        <end position="25"/>
    </location>
</feature>
<dbReference type="InterPro" id="IPR051398">
    <property type="entry name" value="Polysacch_Deacetylase"/>
</dbReference>
<dbReference type="SUPFAM" id="SSF88713">
    <property type="entry name" value="Glycoside hydrolase/deacetylase"/>
    <property type="match status" value="1"/>
</dbReference>
<evidence type="ECO:0000313" key="6">
    <source>
        <dbReference type="Proteomes" id="UP001304650"/>
    </source>
</evidence>
<name>A0AA96LMG1_9BACL</name>
<gene>
    <name evidence="5" type="ORF">MJB10_14960</name>
</gene>
<comment type="subcellular location">
    <subcellularLocation>
        <location evidence="1">Secreted</location>
    </subcellularLocation>
</comment>
<proteinExistence type="predicted"/>
<evidence type="ECO:0000259" key="4">
    <source>
        <dbReference type="PROSITE" id="PS51677"/>
    </source>
</evidence>
<protein>
    <submittedName>
        <fullName evidence="5">Polysaccharide deacetylase family protein</fullName>
    </submittedName>
</protein>
<dbReference type="PANTHER" id="PTHR34216">
    <property type="match status" value="1"/>
</dbReference>
<dbReference type="RefSeq" id="WP_314795860.1">
    <property type="nucleotide sequence ID" value="NZ_CP130319.1"/>
</dbReference>
<dbReference type="Gene3D" id="3.20.20.370">
    <property type="entry name" value="Glycoside hydrolase/deacetylase"/>
    <property type="match status" value="1"/>
</dbReference>
<feature type="domain" description="NodB homology" evidence="4">
    <location>
        <begin position="92"/>
        <end position="293"/>
    </location>
</feature>
<dbReference type="InterPro" id="IPR011330">
    <property type="entry name" value="Glyco_hydro/deAcase_b/a-brl"/>
</dbReference>
<dbReference type="PANTHER" id="PTHR34216:SF3">
    <property type="entry name" value="POLY-BETA-1,6-N-ACETYL-D-GLUCOSAMINE N-DEACETYLASE"/>
    <property type="match status" value="1"/>
</dbReference>
<dbReference type="AlphaFoldDB" id="A0AA96LMG1"/>
<dbReference type="GO" id="GO:0005576">
    <property type="term" value="C:extracellular region"/>
    <property type="evidence" value="ECO:0007669"/>
    <property type="project" value="UniProtKB-SubCell"/>
</dbReference>
<evidence type="ECO:0000313" key="5">
    <source>
        <dbReference type="EMBL" id="WNR42433.1"/>
    </source>
</evidence>
<evidence type="ECO:0000256" key="3">
    <source>
        <dbReference type="SAM" id="SignalP"/>
    </source>
</evidence>
<reference evidence="5" key="1">
    <citation type="submission" date="2022-02" db="EMBL/GenBank/DDBJ databases">
        <title>Paenibacillus sp. MBLB1832 Whole Genome Shotgun Sequencing.</title>
        <authorList>
            <person name="Hwang C.Y."/>
            <person name="Cho E.-S."/>
            <person name="Seo M.-J."/>
        </authorList>
    </citation>
    <scope>NUCLEOTIDE SEQUENCE</scope>
    <source>
        <strain evidence="5">MBLB1832</strain>
    </source>
</reference>
<organism evidence="5 6">
    <name type="scientific">Paenibacillus roseopurpureus</name>
    <dbReference type="NCBI Taxonomy" id="2918901"/>
    <lineage>
        <taxon>Bacteria</taxon>
        <taxon>Bacillati</taxon>
        <taxon>Bacillota</taxon>
        <taxon>Bacilli</taxon>
        <taxon>Bacillales</taxon>
        <taxon>Paenibacillaceae</taxon>
        <taxon>Paenibacillus</taxon>
    </lineage>
</organism>
<sequence>MKFRMLVASVLACLIVFLNFSPTFASTKDVFYTDKVAVLVYHHLDDQESSSVTISPQLFKRQLQYLKRRGFEFITLDQFKAFKQDGKQIPDNAILVTFDDGYESFFTYAYPILKKLQIPAVNFVITKDLDDPKKPKLAALSPEEITQIRQDDPDIEFQCHSDHLHAAQDGKPMLSNKLFINGVQETDDVYKKRVVDDTKSCMSKLTSLNAATKVDAYAYPFGSYTETTMAQLQEAGIQFAFTTKAGLTSRDLDSMQIPRINAGSPYVRPHSINNLINQAMGQHDPKMVAKNLE</sequence>
<keyword evidence="6" id="KW-1185">Reference proteome</keyword>
<dbReference type="Pfam" id="PF01522">
    <property type="entry name" value="Polysacc_deac_1"/>
    <property type="match status" value="1"/>
</dbReference>
<dbReference type="EMBL" id="CP130319">
    <property type="protein sequence ID" value="WNR42433.1"/>
    <property type="molecule type" value="Genomic_DNA"/>
</dbReference>
<evidence type="ECO:0000256" key="1">
    <source>
        <dbReference type="ARBA" id="ARBA00004613"/>
    </source>
</evidence>
<dbReference type="PROSITE" id="PS51677">
    <property type="entry name" value="NODB"/>
    <property type="match status" value="1"/>
</dbReference>
<dbReference type="Proteomes" id="UP001304650">
    <property type="component" value="Chromosome"/>
</dbReference>
<feature type="chain" id="PRO_5041695854" evidence="3">
    <location>
        <begin position="26"/>
        <end position="293"/>
    </location>
</feature>
<dbReference type="InterPro" id="IPR002509">
    <property type="entry name" value="NODB_dom"/>
</dbReference>
<evidence type="ECO:0000256" key="2">
    <source>
        <dbReference type="ARBA" id="ARBA00022729"/>
    </source>
</evidence>
<dbReference type="KEGG" id="proo:MJB10_14960"/>
<dbReference type="GO" id="GO:0016810">
    <property type="term" value="F:hydrolase activity, acting on carbon-nitrogen (but not peptide) bonds"/>
    <property type="evidence" value="ECO:0007669"/>
    <property type="project" value="InterPro"/>
</dbReference>
<keyword evidence="2 3" id="KW-0732">Signal</keyword>